<dbReference type="OrthoDB" id="550206at2759"/>
<dbReference type="SUPFAM" id="SSF144232">
    <property type="entry name" value="HIT/MYND zinc finger-like"/>
    <property type="match status" value="1"/>
</dbReference>
<dbReference type="AlphaFoldDB" id="A0A0U9I7L4"/>
<evidence type="ECO:0000259" key="6">
    <source>
        <dbReference type="PROSITE" id="PS50865"/>
    </source>
</evidence>
<dbReference type="PROSITE" id="PS01360">
    <property type="entry name" value="ZF_MYND_1"/>
    <property type="match status" value="1"/>
</dbReference>
<feature type="region of interest" description="Disordered" evidence="5">
    <location>
        <begin position="447"/>
        <end position="485"/>
    </location>
</feature>
<evidence type="ECO:0000256" key="2">
    <source>
        <dbReference type="ARBA" id="ARBA00022771"/>
    </source>
</evidence>
<evidence type="ECO:0000313" key="7">
    <source>
        <dbReference type="EMBL" id="GAQ84692.1"/>
    </source>
</evidence>
<keyword evidence="8" id="KW-1185">Reference proteome</keyword>
<dbReference type="PROSITE" id="PS50865">
    <property type="entry name" value="ZF_MYND_2"/>
    <property type="match status" value="1"/>
</dbReference>
<evidence type="ECO:0000313" key="8">
    <source>
        <dbReference type="Proteomes" id="UP000054558"/>
    </source>
</evidence>
<evidence type="ECO:0000256" key="4">
    <source>
        <dbReference type="PROSITE-ProRule" id="PRU00134"/>
    </source>
</evidence>
<dbReference type="Proteomes" id="UP000054558">
    <property type="component" value="Unassembled WGS sequence"/>
</dbReference>
<keyword evidence="3" id="KW-0862">Zinc</keyword>
<feature type="domain" description="MYND-type" evidence="6">
    <location>
        <begin position="487"/>
        <end position="533"/>
    </location>
</feature>
<reference evidence="7 8" key="1">
    <citation type="journal article" date="2014" name="Nat. Commun.">
        <title>Klebsormidium flaccidum genome reveals primary factors for plant terrestrial adaptation.</title>
        <authorList>
            <person name="Hori K."/>
            <person name="Maruyama F."/>
            <person name="Fujisawa T."/>
            <person name="Togashi T."/>
            <person name="Yamamoto N."/>
            <person name="Seo M."/>
            <person name="Sato S."/>
            <person name="Yamada T."/>
            <person name="Mori H."/>
            <person name="Tajima N."/>
            <person name="Moriyama T."/>
            <person name="Ikeuchi M."/>
            <person name="Watanabe M."/>
            <person name="Wada H."/>
            <person name="Kobayashi K."/>
            <person name="Saito M."/>
            <person name="Masuda T."/>
            <person name="Sasaki-Sekimoto Y."/>
            <person name="Mashiguchi K."/>
            <person name="Awai K."/>
            <person name="Shimojima M."/>
            <person name="Masuda S."/>
            <person name="Iwai M."/>
            <person name="Nobusawa T."/>
            <person name="Narise T."/>
            <person name="Kondo S."/>
            <person name="Saito H."/>
            <person name="Sato R."/>
            <person name="Murakawa M."/>
            <person name="Ihara Y."/>
            <person name="Oshima-Yamada Y."/>
            <person name="Ohtaka K."/>
            <person name="Satoh M."/>
            <person name="Sonobe K."/>
            <person name="Ishii M."/>
            <person name="Ohtani R."/>
            <person name="Kanamori-Sato M."/>
            <person name="Honoki R."/>
            <person name="Miyazaki D."/>
            <person name="Mochizuki H."/>
            <person name="Umetsu J."/>
            <person name="Higashi K."/>
            <person name="Shibata D."/>
            <person name="Kamiya Y."/>
            <person name="Sato N."/>
            <person name="Nakamura Y."/>
            <person name="Tabata S."/>
            <person name="Ida S."/>
            <person name="Kurokawa K."/>
            <person name="Ohta H."/>
        </authorList>
    </citation>
    <scope>NUCLEOTIDE SEQUENCE [LARGE SCALE GENOMIC DNA]</scope>
    <source>
        <strain evidence="7 8">NIES-2285</strain>
    </source>
</reference>
<feature type="compositionally biased region" description="Low complexity" evidence="5">
    <location>
        <begin position="459"/>
        <end position="469"/>
    </location>
</feature>
<evidence type="ECO:0000256" key="3">
    <source>
        <dbReference type="ARBA" id="ARBA00022833"/>
    </source>
</evidence>
<evidence type="ECO:0000256" key="1">
    <source>
        <dbReference type="ARBA" id="ARBA00022723"/>
    </source>
</evidence>
<dbReference type="GO" id="GO:0008270">
    <property type="term" value="F:zinc ion binding"/>
    <property type="evidence" value="ECO:0007669"/>
    <property type="project" value="UniProtKB-KW"/>
</dbReference>
<sequence length="536" mass="60359">MRLQQETAWAALGLCFEVLHGPKTRAWIAARVEQERSKAAEYQLDCYIHADNCHEAPSFDQDPEDTEDLSFLCSKASLFAFIQRRPLSEAYMVEIFIRSELHVKGMQWQDAVKVLAHLSYLRSPNVPYADRFYLALKLLKWCRSALEKEADSLHMCDVEGSFAGLGNLASGDAKIGFYFSSERLFSIVAAILNPSPSLAASCTLAGNESFQNFEQPFEHYDCGYRRSELCDARKRLRASIGSNCARNERASAVLPRTILAALDGEPLGPSFKNWRSFTWSYAVHWAQRTLETGDIAEHRELLQCCTSFRKVQQTMQNKTKEWIRKYRVGVWYRLLTSAVRLISSLSIDDINHNWLLEQGALQALKKILQFLPADRMRSAQQEAALFIYRLFENQRVHVIVRQSPALMVTTGEIISALRAIDNDLFGEGWGTRIGTQLYEELVGGASLDKKSSGTDGRSARLGSASASSSSRRHPVKGARHQKASKKSVKCAREGCSLERQSGVKLKICAGCRQVRYCSKECQIADFPSHKLVCKSE</sequence>
<dbReference type="InterPro" id="IPR002893">
    <property type="entry name" value="Znf_MYND"/>
</dbReference>
<gene>
    <name evidence="7" type="ORF">KFL_002010080</name>
</gene>
<name>A0A0U9I7L4_KLENI</name>
<evidence type="ECO:0000256" key="5">
    <source>
        <dbReference type="SAM" id="MobiDB-lite"/>
    </source>
</evidence>
<keyword evidence="2 4" id="KW-0863">Zinc-finger</keyword>
<accession>A0A0U9I7L4</accession>
<proteinExistence type="predicted"/>
<dbReference type="EMBL" id="DF237150">
    <property type="protein sequence ID" value="GAQ84692.1"/>
    <property type="molecule type" value="Genomic_DNA"/>
</dbReference>
<dbReference type="Pfam" id="PF01753">
    <property type="entry name" value="zf-MYND"/>
    <property type="match status" value="1"/>
</dbReference>
<feature type="compositionally biased region" description="Basic residues" evidence="5">
    <location>
        <begin position="470"/>
        <end position="485"/>
    </location>
</feature>
<dbReference type="Gene3D" id="6.10.140.2220">
    <property type="match status" value="1"/>
</dbReference>
<protein>
    <recommendedName>
        <fullName evidence="6">MYND-type domain-containing protein</fullName>
    </recommendedName>
</protein>
<organism evidence="7 8">
    <name type="scientific">Klebsormidium nitens</name>
    <name type="common">Green alga</name>
    <name type="synonym">Ulothrix nitens</name>
    <dbReference type="NCBI Taxonomy" id="105231"/>
    <lineage>
        <taxon>Eukaryota</taxon>
        <taxon>Viridiplantae</taxon>
        <taxon>Streptophyta</taxon>
        <taxon>Klebsormidiophyceae</taxon>
        <taxon>Klebsormidiales</taxon>
        <taxon>Klebsormidiaceae</taxon>
        <taxon>Klebsormidium</taxon>
    </lineage>
</organism>
<keyword evidence="1" id="KW-0479">Metal-binding</keyword>